<name>A0A0G1XMK2_9BACT</name>
<evidence type="ECO:0000313" key="2">
    <source>
        <dbReference type="EMBL" id="KKW32523.1"/>
    </source>
</evidence>
<keyword evidence="1" id="KW-0472">Membrane</keyword>
<proteinExistence type="predicted"/>
<keyword evidence="1" id="KW-0812">Transmembrane</keyword>
<dbReference type="EMBL" id="LCRI01000021">
    <property type="protein sequence ID" value="KKW32523.1"/>
    <property type="molecule type" value="Genomic_DNA"/>
</dbReference>
<evidence type="ECO:0000313" key="3">
    <source>
        <dbReference type="Proteomes" id="UP000034711"/>
    </source>
</evidence>
<evidence type="ECO:0000256" key="1">
    <source>
        <dbReference type="SAM" id="Phobius"/>
    </source>
</evidence>
<dbReference type="Proteomes" id="UP000034711">
    <property type="component" value="Unassembled WGS sequence"/>
</dbReference>
<gene>
    <name evidence="2" type="ORF">UY77_C0021G0007</name>
</gene>
<feature type="transmembrane region" description="Helical" evidence="1">
    <location>
        <begin position="61"/>
        <end position="79"/>
    </location>
</feature>
<accession>A0A0G1XMK2</accession>
<reference evidence="2 3" key="1">
    <citation type="journal article" date="2015" name="Nature">
        <title>rRNA introns, odd ribosomes, and small enigmatic genomes across a large radiation of phyla.</title>
        <authorList>
            <person name="Brown C.T."/>
            <person name="Hug L.A."/>
            <person name="Thomas B.C."/>
            <person name="Sharon I."/>
            <person name="Castelle C.J."/>
            <person name="Singh A."/>
            <person name="Wilkins M.J."/>
            <person name="Williams K.H."/>
            <person name="Banfield J.F."/>
        </authorList>
    </citation>
    <scope>NUCLEOTIDE SEQUENCE [LARGE SCALE GENOMIC DNA]</scope>
</reference>
<organism evidence="2 3">
    <name type="scientific">Candidatus Uhrbacteria bacterium GW2011_GWA2_53_10</name>
    <dbReference type="NCBI Taxonomy" id="1618980"/>
    <lineage>
        <taxon>Bacteria</taxon>
        <taxon>Candidatus Uhriibacteriota</taxon>
    </lineage>
</organism>
<comment type="caution">
    <text evidence="2">The sequence shown here is derived from an EMBL/GenBank/DDBJ whole genome shotgun (WGS) entry which is preliminary data.</text>
</comment>
<protein>
    <submittedName>
        <fullName evidence="2">Uncharacterized protein</fullName>
    </submittedName>
</protein>
<sequence>MEKVPKLTTKEINTVAVGAHLAMRTGAYELASELYSILKIGDDEIKARVLYWRRRHQRRRAMSLLLLVVAVVGIALIHLHA</sequence>
<keyword evidence="1" id="KW-1133">Transmembrane helix</keyword>
<dbReference type="AlphaFoldDB" id="A0A0G1XMK2"/>